<name>A0A011TXQ7_9HYPH</name>
<accession>A0A011TXQ7</accession>
<dbReference type="Proteomes" id="UP000019849">
    <property type="component" value="Unassembled WGS sequence"/>
</dbReference>
<evidence type="ECO:0000313" key="1">
    <source>
        <dbReference type="EMBL" id="EXL08922.1"/>
    </source>
</evidence>
<gene>
    <name evidence="1" type="ORF">BG36_02350</name>
</gene>
<sequence length="791" mass="86614">MPLLPVGQPLLGVASMSDDDMPDSIKQPATGEIVHFNPWRDFNDAPAQVDVFGDEPDPEQIAQFMDVVFGYCEGLIPVRSFIDKGQGFDGRPHNIWIDADHTVADKMATFANWASHEGAAVYVIPGTVAAKGQAKAADILQMQTVVVDIDTGDIAARRAHLERHLGTPTMVVESGGVTPEGQHKAHVWWKLTEPAEGEDIARICRLRGDIAAKVGGDTHFRSAHQPIRVAGSVYYKNGLKTRVQIVELNATIERDLEEFIEAVTDMPPAPGISLQPDFSTPGKPAVADVLVTPVREGAQDDWSRFEGASAAIGHYIRMVHDGRLSKDEGWQAICEYNAAMLRPAWPVERLKRESERLWSIHVDKHGPPLIRLGSAAPAPNELPTFTLGALLDDTSPMPGDIIAPRVLTPGGLLVLGGAPKVGKSDLLITWLVYMAAGVPFLGFTPSRPLRIFYLQAEIQYHYLRERMQQIGLPPELLAAARDNLVATPKLQMLLDDEGSVRTATAIRRAFPAEPVDIICIDPIRNLFDGGPDGGGENDNAAMMFFLKDRVETLRDHIDPDCGVILVHHTKKLSKGQVKDDPFLALSGASALRGFYTTGLILHRPDEDSSQRRLEIELRNGPALPAKLVDKVNGRWVELNPMNERLVRAEVGAKHDAERMRKGDVILQLLFDEAENGHLYTALQFAEAFENKAGLGGKDTIRERISVLATKGFVKFVRDGAPFGLPISRSKFGYLCVEGMRFPTGEDKADGETGEIVPVLIPVLPSTYKCPQSGAALPVENPTVWVYPEDAE</sequence>
<protein>
    <recommendedName>
        <fullName evidence="3">AAA domain-containing protein</fullName>
    </recommendedName>
</protein>
<proteinExistence type="predicted"/>
<dbReference type="Gene3D" id="3.40.50.300">
    <property type="entry name" value="P-loop containing nucleotide triphosphate hydrolases"/>
    <property type="match status" value="1"/>
</dbReference>
<dbReference type="HOGENOM" id="CLU_358200_0_0_5"/>
<organism evidence="1 2">
    <name type="scientific">Aquamicrobium defluvii</name>
    <dbReference type="NCBI Taxonomy" id="69279"/>
    <lineage>
        <taxon>Bacteria</taxon>
        <taxon>Pseudomonadati</taxon>
        <taxon>Pseudomonadota</taxon>
        <taxon>Alphaproteobacteria</taxon>
        <taxon>Hyphomicrobiales</taxon>
        <taxon>Phyllobacteriaceae</taxon>
        <taxon>Aquamicrobium</taxon>
    </lineage>
</organism>
<dbReference type="eggNOG" id="COG3598">
    <property type="taxonomic scope" value="Bacteria"/>
</dbReference>
<comment type="caution">
    <text evidence="1">The sequence shown here is derived from an EMBL/GenBank/DDBJ whole genome shotgun (WGS) entry which is preliminary data.</text>
</comment>
<evidence type="ECO:0000313" key="2">
    <source>
        <dbReference type="Proteomes" id="UP000019849"/>
    </source>
</evidence>
<dbReference type="EMBL" id="JENY01000010">
    <property type="protein sequence ID" value="EXL08922.1"/>
    <property type="molecule type" value="Genomic_DNA"/>
</dbReference>
<dbReference type="AlphaFoldDB" id="A0A011TXQ7"/>
<dbReference type="STRING" id="69279.BG36_02350"/>
<dbReference type="InterPro" id="IPR027417">
    <property type="entry name" value="P-loop_NTPase"/>
</dbReference>
<reference evidence="1 2" key="1">
    <citation type="submission" date="2014-02" db="EMBL/GenBank/DDBJ databases">
        <title>Aquamicrobium defluvii Genome sequencing.</title>
        <authorList>
            <person name="Wang X."/>
        </authorList>
    </citation>
    <scope>NUCLEOTIDE SEQUENCE [LARGE SCALE GENOMIC DNA]</scope>
    <source>
        <strain evidence="1 2">W13Z1</strain>
    </source>
</reference>
<evidence type="ECO:0008006" key="3">
    <source>
        <dbReference type="Google" id="ProtNLM"/>
    </source>
</evidence>
<dbReference type="SUPFAM" id="SSF52540">
    <property type="entry name" value="P-loop containing nucleoside triphosphate hydrolases"/>
    <property type="match status" value="1"/>
</dbReference>
<dbReference type="PATRIC" id="fig|69279.3.peg.1874"/>
<dbReference type="Pfam" id="PF13481">
    <property type="entry name" value="AAA_25"/>
    <property type="match status" value="1"/>
</dbReference>